<dbReference type="EMBL" id="VDMD01000036">
    <property type="protein sequence ID" value="TRM58407.1"/>
    <property type="molecule type" value="Genomic_DNA"/>
</dbReference>
<name>A0A550C0T1_9AGAR</name>
<keyword evidence="2" id="KW-1185">Reference proteome</keyword>
<evidence type="ECO:0008006" key="3">
    <source>
        <dbReference type="Google" id="ProtNLM"/>
    </source>
</evidence>
<sequence>MARRSKHKRPRFAYITTHGLTTPAYRDLLSAELWYIVFSYCLPATLFAVRDTCRMFRDIVDRDSGVLLARAPLLLPFAPPDPRRYMQLIGNPLTFRAMRDFFGIGKPRTRGLYGSATYTRLLFQPGKCSVCKQTTEGPPMSLYSKVYLCSARCKQNFFWSQVHFLKPHRRYLPGRALCDRHIVPWLPHLTYTSGRRRTVVLIRDLKKARREYIRETVSPHAPEERKRRKEALFKQYSHRCHLRKALLTFQCYVDDWIRETGIVEKNISRANHRRLSKVALKRRIPARLTHGSAARRFVAKRTKNLQHIALTRLRSATIFKSKSRRRRCDQCGVVVGALRLDAHVAQHHADQLLGSRLNADTGTPEYSCTLCESEPVKWLSKSSLQAHRYHKHGIRIPKLK</sequence>
<gene>
    <name evidence="1" type="ORF">BD626DRAFT_463812</name>
</gene>
<dbReference type="InterPro" id="IPR036047">
    <property type="entry name" value="F-box-like_dom_sf"/>
</dbReference>
<organism evidence="1 2">
    <name type="scientific">Schizophyllum amplum</name>
    <dbReference type="NCBI Taxonomy" id="97359"/>
    <lineage>
        <taxon>Eukaryota</taxon>
        <taxon>Fungi</taxon>
        <taxon>Dikarya</taxon>
        <taxon>Basidiomycota</taxon>
        <taxon>Agaricomycotina</taxon>
        <taxon>Agaricomycetes</taxon>
        <taxon>Agaricomycetidae</taxon>
        <taxon>Agaricales</taxon>
        <taxon>Schizophyllaceae</taxon>
        <taxon>Schizophyllum</taxon>
    </lineage>
</organism>
<comment type="caution">
    <text evidence="1">The sequence shown here is derived from an EMBL/GenBank/DDBJ whole genome shotgun (WGS) entry which is preliminary data.</text>
</comment>
<dbReference type="SUPFAM" id="SSF81383">
    <property type="entry name" value="F-box domain"/>
    <property type="match status" value="1"/>
</dbReference>
<dbReference type="OrthoDB" id="3099886at2759"/>
<evidence type="ECO:0000313" key="2">
    <source>
        <dbReference type="Proteomes" id="UP000320762"/>
    </source>
</evidence>
<reference evidence="1 2" key="1">
    <citation type="journal article" date="2019" name="New Phytol.">
        <title>Comparative genomics reveals unique wood-decay strategies and fruiting body development in the Schizophyllaceae.</title>
        <authorList>
            <person name="Almasi E."/>
            <person name="Sahu N."/>
            <person name="Krizsan K."/>
            <person name="Balint B."/>
            <person name="Kovacs G.M."/>
            <person name="Kiss B."/>
            <person name="Cseklye J."/>
            <person name="Drula E."/>
            <person name="Henrissat B."/>
            <person name="Nagy I."/>
            <person name="Chovatia M."/>
            <person name="Adam C."/>
            <person name="LaButti K."/>
            <person name="Lipzen A."/>
            <person name="Riley R."/>
            <person name="Grigoriev I.V."/>
            <person name="Nagy L.G."/>
        </authorList>
    </citation>
    <scope>NUCLEOTIDE SEQUENCE [LARGE SCALE GENOMIC DNA]</scope>
    <source>
        <strain evidence="1 2">NL-1724</strain>
    </source>
</reference>
<dbReference type="Proteomes" id="UP000320762">
    <property type="component" value="Unassembled WGS sequence"/>
</dbReference>
<dbReference type="AlphaFoldDB" id="A0A550C0T1"/>
<evidence type="ECO:0000313" key="1">
    <source>
        <dbReference type="EMBL" id="TRM58407.1"/>
    </source>
</evidence>
<proteinExistence type="predicted"/>
<accession>A0A550C0T1</accession>
<protein>
    <recommendedName>
        <fullName evidence="3">F-box domain-containing protein</fullName>
    </recommendedName>
</protein>